<sequence>MSDIVTIRGFAATRPELRALPSGVPVASFRVASTPRWFDAASGTWQQGRTNWYTVTAFRRLAKNIAASIDKGHPVLLTGRLQIKQFTHKDGSSGSSAEIDAQSIGVDLGYGTCIFERGVERRDLAPQNQNEQHPEHAEPITRNSIVRMHPETAPETEGDGPVRNNAAYDNNGVHCDNDGTFEHADTRTRPAAAGTDSKVQAAA</sequence>
<dbReference type="CDD" id="cd04496">
    <property type="entry name" value="SSB_OBF"/>
    <property type="match status" value="1"/>
</dbReference>
<dbReference type="GO" id="GO:0009295">
    <property type="term" value="C:nucleoid"/>
    <property type="evidence" value="ECO:0007669"/>
    <property type="project" value="TreeGrafter"/>
</dbReference>
<keyword evidence="1 3" id="KW-0238">DNA-binding</keyword>
<evidence type="ECO:0000256" key="2">
    <source>
        <dbReference type="SAM" id="MobiDB-lite"/>
    </source>
</evidence>
<dbReference type="InterPro" id="IPR000424">
    <property type="entry name" value="Primosome_PriB/ssb"/>
</dbReference>
<dbReference type="PANTHER" id="PTHR10302">
    <property type="entry name" value="SINGLE-STRANDED DNA-BINDING PROTEIN"/>
    <property type="match status" value="1"/>
</dbReference>
<dbReference type="KEGG" id="raj:RA11412_1609"/>
<dbReference type="SUPFAM" id="SSF50249">
    <property type="entry name" value="Nucleic acid-binding proteins"/>
    <property type="match status" value="1"/>
</dbReference>
<evidence type="ECO:0000256" key="1">
    <source>
        <dbReference type="HAMAP-Rule" id="MF_00984"/>
    </source>
</evidence>
<dbReference type="GeneID" id="93860970"/>
<dbReference type="HAMAP" id="MF_00984">
    <property type="entry name" value="SSB"/>
    <property type="match status" value="1"/>
</dbReference>
<feature type="region of interest" description="Disordered" evidence="2">
    <location>
        <begin position="126"/>
        <end position="145"/>
    </location>
</feature>
<comment type="caution">
    <text evidence="1">Lacks conserved residue(s) required for the propagation of feature annotation.</text>
</comment>
<organism evidence="3 4">
    <name type="scientific">Rothia aeria</name>
    <dbReference type="NCBI Taxonomy" id="172042"/>
    <lineage>
        <taxon>Bacteria</taxon>
        <taxon>Bacillati</taxon>
        <taxon>Actinomycetota</taxon>
        <taxon>Actinomycetes</taxon>
        <taxon>Micrococcales</taxon>
        <taxon>Micrococcaceae</taxon>
        <taxon>Rothia</taxon>
    </lineage>
</organism>
<name>A0A2Z5QZM6_9MICC</name>
<evidence type="ECO:0000313" key="4">
    <source>
        <dbReference type="Proteomes" id="UP000250241"/>
    </source>
</evidence>
<dbReference type="GO" id="GO:0006260">
    <property type="term" value="P:DNA replication"/>
    <property type="evidence" value="ECO:0007669"/>
    <property type="project" value="InterPro"/>
</dbReference>
<comment type="subunit">
    <text evidence="1">Homotetramer.</text>
</comment>
<dbReference type="NCBIfam" id="TIGR00621">
    <property type="entry name" value="ssb"/>
    <property type="match status" value="1"/>
</dbReference>
<feature type="compositionally biased region" description="Basic and acidic residues" evidence="2">
    <location>
        <begin position="175"/>
        <end position="188"/>
    </location>
</feature>
<keyword evidence="4" id="KW-1185">Reference proteome</keyword>
<proteinExistence type="inferred from homology"/>
<dbReference type="EMBL" id="AP017895">
    <property type="protein sequence ID" value="BAV87908.1"/>
    <property type="molecule type" value="Genomic_DNA"/>
</dbReference>
<gene>
    <name evidence="3" type="ORF">RA11412_1609</name>
</gene>
<dbReference type="GO" id="GO:0003697">
    <property type="term" value="F:single-stranded DNA binding"/>
    <property type="evidence" value="ECO:0007669"/>
    <property type="project" value="UniProtKB-UniRule"/>
</dbReference>
<dbReference type="Gene3D" id="2.40.50.140">
    <property type="entry name" value="Nucleic acid-binding proteins"/>
    <property type="match status" value="1"/>
</dbReference>
<accession>A0A2Z5QZM6</accession>
<protein>
    <recommendedName>
        <fullName evidence="1">Single-stranded DNA-binding protein</fullName>
        <shortName evidence="1">SSB</shortName>
    </recommendedName>
</protein>
<dbReference type="RefSeq" id="WP_128087701.1">
    <property type="nucleotide sequence ID" value="NZ_CAUUGO010000004.1"/>
</dbReference>
<dbReference type="AlphaFoldDB" id="A0A2Z5QZM6"/>
<evidence type="ECO:0000313" key="3">
    <source>
        <dbReference type="EMBL" id="BAV87908.1"/>
    </source>
</evidence>
<feature type="region of interest" description="Disordered" evidence="2">
    <location>
        <begin position="151"/>
        <end position="203"/>
    </location>
</feature>
<dbReference type="PROSITE" id="PS50935">
    <property type="entry name" value="SSB"/>
    <property type="match status" value="1"/>
</dbReference>
<dbReference type="PANTHER" id="PTHR10302:SF0">
    <property type="entry name" value="SINGLE-STRANDED DNA-BINDING PROTEIN, MITOCHONDRIAL"/>
    <property type="match status" value="1"/>
</dbReference>
<dbReference type="Proteomes" id="UP000250241">
    <property type="component" value="Chromosome"/>
</dbReference>
<dbReference type="Pfam" id="PF00436">
    <property type="entry name" value="SSB"/>
    <property type="match status" value="1"/>
</dbReference>
<dbReference type="InterPro" id="IPR012340">
    <property type="entry name" value="NA-bd_OB-fold"/>
</dbReference>
<reference evidence="3 4" key="1">
    <citation type="submission" date="2016-10" db="EMBL/GenBank/DDBJ databases">
        <title>Genome sequence of Rothia aeria strain JCM11412.</title>
        <authorList>
            <person name="Nambu T."/>
        </authorList>
    </citation>
    <scope>NUCLEOTIDE SEQUENCE [LARGE SCALE GENOMIC DNA]</scope>
    <source>
        <strain evidence="3 4">JCM 11412</strain>
    </source>
</reference>
<dbReference type="InterPro" id="IPR011344">
    <property type="entry name" value="ssDNA-bd"/>
</dbReference>